<keyword evidence="3" id="KW-1185">Reference proteome</keyword>
<gene>
    <name evidence="2" type="ORF">NDU88_005431</name>
</gene>
<organism evidence="2 3">
    <name type="scientific">Pleurodeles waltl</name>
    <name type="common">Iberian ribbed newt</name>
    <dbReference type="NCBI Taxonomy" id="8319"/>
    <lineage>
        <taxon>Eukaryota</taxon>
        <taxon>Metazoa</taxon>
        <taxon>Chordata</taxon>
        <taxon>Craniata</taxon>
        <taxon>Vertebrata</taxon>
        <taxon>Euteleostomi</taxon>
        <taxon>Amphibia</taxon>
        <taxon>Batrachia</taxon>
        <taxon>Caudata</taxon>
        <taxon>Salamandroidea</taxon>
        <taxon>Salamandridae</taxon>
        <taxon>Pleurodelinae</taxon>
        <taxon>Pleurodeles</taxon>
    </lineage>
</organism>
<evidence type="ECO:0000256" key="1">
    <source>
        <dbReference type="SAM" id="MobiDB-lite"/>
    </source>
</evidence>
<dbReference type="AlphaFoldDB" id="A0AAV7W7T6"/>
<dbReference type="EMBL" id="JANPWB010000002">
    <property type="protein sequence ID" value="KAJ1210063.1"/>
    <property type="molecule type" value="Genomic_DNA"/>
</dbReference>
<evidence type="ECO:0000313" key="3">
    <source>
        <dbReference type="Proteomes" id="UP001066276"/>
    </source>
</evidence>
<feature type="region of interest" description="Disordered" evidence="1">
    <location>
        <begin position="1"/>
        <end position="42"/>
    </location>
</feature>
<dbReference type="Proteomes" id="UP001066276">
    <property type="component" value="Chromosome 1_2"/>
</dbReference>
<proteinExistence type="predicted"/>
<protein>
    <submittedName>
        <fullName evidence="2">Uncharacterized protein</fullName>
    </submittedName>
</protein>
<feature type="region of interest" description="Disordered" evidence="1">
    <location>
        <begin position="172"/>
        <end position="191"/>
    </location>
</feature>
<sequence>MWVYGLAGTSDCRPRPSSGTKSGRRGADPQNRRGAWDSGRRVDAAVQDSQKLDTVLAAVEHIGDSLERARSSLEAKIDRVASDLVLLHADHRNLADKTEAAWDWLESTGREAERHPSGSKNKHSWVWHGRRRGVVTAEAAAHAPDLEQLIQERREALQSAVAICASPRVSELETEISQPPSDRPATPDRLSELGFLDCPTVNPATADDLFQALL</sequence>
<reference evidence="2" key="1">
    <citation type="journal article" date="2022" name="bioRxiv">
        <title>Sequencing and chromosome-scale assembly of the giantPleurodeles waltlgenome.</title>
        <authorList>
            <person name="Brown T."/>
            <person name="Elewa A."/>
            <person name="Iarovenko S."/>
            <person name="Subramanian E."/>
            <person name="Araus A.J."/>
            <person name="Petzold A."/>
            <person name="Susuki M."/>
            <person name="Suzuki K.-i.T."/>
            <person name="Hayashi T."/>
            <person name="Toyoda A."/>
            <person name="Oliveira C."/>
            <person name="Osipova E."/>
            <person name="Leigh N.D."/>
            <person name="Simon A."/>
            <person name="Yun M.H."/>
        </authorList>
    </citation>
    <scope>NUCLEOTIDE SEQUENCE</scope>
    <source>
        <strain evidence="2">20211129_DDA</strain>
        <tissue evidence="2">Liver</tissue>
    </source>
</reference>
<evidence type="ECO:0000313" key="2">
    <source>
        <dbReference type="EMBL" id="KAJ1210063.1"/>
    </source>
</evidence>
<feature type="compositionally biased region" description="Basic and acidic residues" evidence="1">
    <location>
        <begin position="25"/>
        <end position="42"/>
    </location>
</feature>
<accession>A0AAV7W7T6</accession>
<comment type="caution">
    <text evidence="2">The sequence shown here is derived from an EMBL/GenBank/DDBJ whole genome shotgun (WGS) entry which is preliminary data.</text>
</comment>
<name>A0AAV7W7T6_PLEWA</name>